<evidence type="ECO:0000259" key="3">
    <source>
        <dbReference type="Pfam" id="PF00460"/>
    </source>
</evidence>
<sequence>MSRMMIQAAVTMNQLQNKLDLIGHNMANSQTPGYKTRNSEFSSLLTQQIDNLRSPANAENRLTPEGVRVGTGAKLGAIVNDFSLGALQTTSRALDLALRNENHFFQIQTEDQGIISTRYTRDGNIFLNPINEQEVMLTNSDGHPVLGQNGAPIIIANGFTGIEVRQNGEIIVERGDQQQVAGSIAVAEITRPHLLEAAGGNLFSLPDLGELGFTFAEIVQPVGVVEGLMEKGMLEQSNVDLAQQMADLLMTQRVYQFNARTISTTDQMMGLVNQLRS</sequence>
<proteinExistence type="inferred from homology"/>
<name>A0ABW4HLT2_9BACI</name>
<accession>A0ABW4HLT2</accession>
<keyword evidence="6" id="KW-0282">Flagellum</keyword>
<feature type="domain" description="Flagellar basal-body/hook protein C-terminal" evidence="4">
    <location>
        <begin position="231"/>
        <end position="275"/>
    </location>
</feature>
<feature type="domain" description="Flagellar basal body rod protein N-terminal" evidence="3">
    <location>
        <begin position="11"/>
        <end position="35"/>
    </location>
</feature>
<evidence type="ECO:0000313" key="6">
    <source>
        <dbReference type="EMBL" id="MFD1606416.1"/>
    </source>
</evidence>
<gene>
    <name evidence="6" type="ORF">ACFSBH_01850</name>
</gene>
<evidence type="ECO:0000256" key="2">
    <source>
        <dbReference type="RuleBase" id="RU362116"/>
    </source>
</evidence>
<dbReference type="NCBIfam" id="TIGR03506">
    <property type="entry name" value="FlgEFG_subfam"/>
    <property type="match status" value="1"/>
</dbReference>
<comment type="similarity">
    <text evidence="1 2">Belongs to the flagella basal body rod proteins family.</text>
</comment>
<evidence type="ECO:0000313" key="7">
    <source>
        <dbReference type="Proteomes" id="UP001597221"/>
    </source>
</evidence>
<keyword evidence="2" id="KW-0975">Bacterial flagellum</keyword>
<dbReference type="EMBL" id="JBHUDE010000005">
    <property type="protein sequence ID" value="MFD1606416.1"/>
    <property type="molecule type" value="Genomic_DNA"/>
</dbReference>
<dbReference type="InterPro" id="IPR020013">
    <property type="entry name" value="Flagellar_FlgE/F/G"/>
</dbReference>
<keyword evidence="7" id="KW-1185">Reference proteome</keyword>
<evidence type="ECO:0000256" key="1">
    <source>
        <dbReference type="ARBA" id="ARBA00009677"/>
    </source>
</evidence>
<dbReference type="InterPro" id="IPR053967">
    <property type="entry name" value="LlgE_F_G-like_D1"/>
</dbReference>
<dbReference type="Pfam" id="PF00460">
    <property type="entry name" value="Flg_bb_rod"/>
    <property type="match status" value="1"/>
</dbReference>
<dbReference type="Pfam" id="PF22692">
    <property type="entry name" value="LlgE_F_G_D1"/>
    <property type="match status" value="1"/>
</dbReference>
<reference evidence="7" key="1">
    <citation type="journal article" date="2019" name="Int. J. Syst. Evol. Microbiol.">
        <title>The Global Catalogue of Microorganisms (GCM) 10K type strain sequencing project: providing services to taxonomists for standard genome sequencing and annotation.</title>
        <authorList>
            <consortium name="The Broad Institute Genomics Platform"/>
            <consortium name="The Broad Institute Genome Sequencing Center for Infectious Disease"/>
            <person name="Wu L."/>
            <person name="Ma J."/>
        </authorList>
    </citation>
    <scope>NUCLEOTIDE SEQUENCE [LARGE SCALE GENOMIC DNA]</scope>
    <source>
        <strain evidence="7">CGMCC 1.12376</strain>
    </source>
</reference>
<comment type="subcellular location">
    <subcellularLocation>
        <location evidence="2">Bacterial flagellum basal body</location>
    </subcellularLocation>
</comment>
<feature type="domain" description="Flagellar hook protein FlgE/F/G-like D1" evidence="5">
    <location>
        <begin position="102"/>
        <end position="171"/>
    </location>
</feature>
<dbReference type="Pfam" id="PF06429">
    <property type="entry name" value="Flg_bbr_C"/>
    <property type="match status" value="1"/>
</dbReference>
<dbReference type="InterPro" id="IPR001444">
    <property type="entry name" value="Flag_bb_rod_N"/>
</dbReference>
<dbReference type="PANTHER" id="PTHR30435">
    <property type="entry name" value="FLAGELLAR PROTEIN"/>
    <property type="match status" value="1"/>
</dbReference>
<dbReference type="SUPFAM" id="SSF117143">
    <property type="entry name" value="Flagellar hook protein flgE"/>
    <property type="match status" value="1"/>
</dbReference>
<comment type="caution">
    <text evidence="6">The sequence shown here is derived from an EMBL/GenBank/DDBJ whole genome shotgun (WGS) entry which is preliminary data.</text>
</comment>
<dbReference type="InterPro" id="IPR037925">
    <property type="entry name" value="FlgE/F/G-like"/>
</dbReference>
<dbReference type="Proteomes" id="UP001597221">
    <property type="component" value="Unassembled WGS sequence"/>
</dbReference>
<organism evidence="6 7">
    <name type="scientific">Oceanobacillus luteolus</name>
    <dbReference type="NCBI Taxonomy" id="1274358"/>
    <lineage>
        <taxon>Bacteria</taxon>
        <taxon>Bacillati</taxon>
        <taxon>Bacillota</taxon>
        <taxon>Bacilli</taxon>
        <taxon>Bacillales</taxon>
        <taxon>Bacillaceae</taxon>
        <taxon>Oceanobacillus</taxon>
    </lineage>
</organism>
<dbReference type="PANTHER" id="PTHR30435:SF19">
    <property type="entry name" value="FLAGELLAR BASAL-BODY ROD PROTEIN FLGG"/>
    <property type="match status" value="1"/>
</dbReference>
<dbReference type="RefSeq" id="WP_379595743.1">
    <property type="nucleotide sequence ID" value="NZ_JBHUDE010000005.1"/>
</dbReference>
<evidence type="ECO:0000259" key="5">
    <source>
        <dbReference type="Pfam" id="PF22692"/>
    </source>
</evidence>
<keyword evidence="6" id="KW-0966">Cell projection</keyword>
<keyword evidence="6" id="KW-0969">Cilium</keyword>
<dbReference type="InterPro" id="IPR010930">
    <property type="entry name" value="Flg_bb/hook_C_dom"/>
</dbReference>
<protein>
    <submittedName>
        <fullName evidence="6">Flagellar hook-basal body protein</fullName>
    </submittedName>
</protein>
<evidence type="ECO:0000259" key="4">
    <source>
        <dbReference type="Pfam" id="PF06429"/>
    </source>
</evidence>